<dbReference type="EMBL" id="JAWHQM010000016">
    <property type="protein sequence ID" value="KAK5630539.1"/>
    <property type="molecule type" value="Genomic_DNA"/>
</dbReference>
<dbReference type="Proteomes" id="UP001305414">
    <property type="component" value="Unassembled WGS sequence"/>
</dbReference>
<comment type="subcellular location">
    <subcellularLocation>
        <location evidence="1">Mitochondrion outer membrane</location>
    </subcellularLocation>
</comment>
<name>A0AAN7US75_9PEZI</name>
<keyword evidence="5" id="KW-0496">Mitochondrion</keyword>
<keyword evidence="3" id="KW-1000">Mitochondrion outer membrane</keyword>
<gene>
    <name evidence="8" type="ORF">RRF57_006254</name>
</gene>
<dbReference type="InterPro" id="IPR050931">
    <property type="entry name" value="Mito_Protein_Transport_Metaxin"/>
</dbReference>
<dbReference type="PANTHER" id="PTHR12289">
    <property type="entry name" value="METAXIN RELATED"/>
    <property type="match status" value="1"/>
</dbReference>
<keyword evidence="6" id="KW-0472">Membrane</keyword>
<evidence type="ECO:0000256" key="1">
    <source>
        <dbReference type="ARBA" id="ARBA00004294"/>
    </source>
</evidence>
<comment type="caution">
    <text evidence="8">The sequence shown here is derived from an EMBL/GenBank/DDBJ whole genome shotgun (WGS) entry which is preliminary data.</text>
</comment>
<evidence type="ECO:0000256" key="6">
    <source>
        <dbReference type="ARBA" id="ARBA00023136"/>
    </source>
</evidence>
<reference evidence="8 9" key="1">
    <citation type="submission" date="2023-10" db="EMBL/GenBank/DDBJ databases">
        <title>Draft genome sequence of Xylaria bambusicola isolate GMP-LS, the root and basal stem rot pathogen of sugarcane in Indonesia.</title>
        <authorList>
            <person name="Selvaraj P."/>
            <person name="Muralishankar V."/>
            <person name="Muruganantham S."/>
            <person name="Sp S."/>
            <person name="Haryani S."/>
            <person name="Lau K.J.X."/>
            <person name="Naqvi N.I."/>
        </authorList>
    </citation>
    <scope>NUCLEOTIDE SEQUENCE [LARGE SCALE GENOMIC DNA]</scope>
    <source>
        <strain evidence="8">GMP-LS</strain>
    </source>
</reference>
<sequence>MSFELHVWGPALGRDSIDAECLAAIAAFRRIFPPSIGLWLQATIPLSAQIVSFKGSLLIVSAFPRLIIIIIITDTLPALFHSGSWTSGYTNIISYLEWNATSCAERLSDNDLTPQQDADLLAYSSYLSTRGSGLIALSLYASPNAWVELTRPAYSALLPFPLTWTIPTTIRAAAIEKAESLGMGYIAAEAEADEAAAQGTAETTSTGFLRLREQLGPRKSMQPEQAAAIRFQQLADDFFTTLDELRGTEKYLLRTSTPSSLDFLAYGYLELMQVQTPFPILARSLVANGRPCAQFLQAMRAQSQDYVLPWKEPAPRRLPRTMLAFADGAIESIAGAGESWRRWRRGGIEKEEGRQAQSLTPALVSVGSVVVGLAAAGAALILRGIPSFGAATHRFEAPKEEKGLHRFGEIGAMLDVLPIFDQPPTPSSSI</sequence>
<evidence type="ECO:0000313" key="9">
    <source>
        <dbReference type="Proteomes" id="UP001305414"/>
    </source>
</evidence>
<dbReference type="GO" id="GO:0001401">
    <property type="term" value="C:SAM complex"/>
    <property type="evidence" value="ECO:0007669"/>
    <property type="project" value="InterPro"/>
</dbReference>
<protein>
    <recommendedName>
        <fullName evidence="7">Mitochondrial outer membrane transport complex Sam37/metaxin N-terminal domain-containing protein</fullName>
    </recommendedName>
</protein>
<feature type="domain" description="Mitochondrial outer membrane transport complex Sam37/metaxin N-terminal" evidence="7">
    <location>
        <begin position="73"/>
        <end position="171"/>
    </location>
</feature>
<evidence type="ECO:0000256" key="2">
    <source>
        <dbReference type="ARBA" id="ARBA00022448"/>
    </source>
</evidence>
<evidence type="ECO:0000256" key="5">
    <source>
        <dbReference type="ARBA" id="ARBA00023128"/>
    </source>
</evidence>
<evidence type="ECO:0000256" key="4">
    <source>
        <dbReference type="ARBA" id="ARBA00022927"/>
    </source>
</evidence>
<evidence type="ECO:0000256" key="3">
    <source>
        <dbReference type="ARBA" id="ARBA00022787"/>
    </source>
</evidence>
<organism evidence="8 9">
    <name type="scientific">Xylaria bambusicola</name>
    <dbReference type="NCBI Taxonomy" id="326684"/>
    <lineage>
        <taxon>Eukaryota</taxon>
        <taxon>Fungi</taxon>
        <taxon>Dikarya</taxon>
        <taxon>Ascomycota</taxon>
        <taxon>Pezizomycotina</taxon>
        <taxon>Sordariomycetes</taxon>
        <taxon>Xylariomycetidae</taxon>
        <taxon>Xylariales</taxon>
        <taxon>Xylariaceae</taxon>
        <taxon>Xylaria</taxon>
    </lineage>
</organism>
<dbReference type="InterPro" id="IPR019564">
    <property type="entry name" value="Sam37/metaxin_N"/>
</dbReference>
<proteinExistence type="predicted"/>
<dbReference type="PANTHER" id="PTHR12289:SF41">
    <property type="entry name" value="FAILED AXON CONNECTIONS-RELATED"/>
    <property type="match status" value="1"/>
</dbReference>
<accession>A0AAN7US75</accession>
<keyword evidence="9" id="KW-1185">Reference proteome</keyword>
<keyword evidence="2" id="KW-0813">Transport</keyword>
<dbReference type="AlphaFoldDB" id="A0AAN7US75"/>
<dbReference type="GO" id="GO:0015031">
    <property type="term" value="P:protein transport"/>
    <property type="evidence" value="ECO:0007669"/>
    <property type="project" value="UniProtKB-KW"/>
</dbReference>
<dbReference type="Pfam" id="PF10568">
    <property type="entry name" value="Tom37"/>
    <property type="match status" value="1"/>
</dbReference>
<evidence type="ECO:0000313" key="8">
    <source>
        <dbReference type="EMBL" id="KAK5630539.1"/>
    </source>
</evidence>
<dbReference type="GO" id="GO:0007005">
    <property type="term" value="P:mitochondrion organization"/>
    <property type="evidence" value="ECO:0007669"/>
    <property type="project" value="TreeGrafter"/>
</dbReference>
<keyword evidence="4" id="KW-0653">Protein transport</keyword>
<evidence type="ECO:0000259" key="7">
    <source>
        <dbReference type="Pfam" id="PF10568"/>
    </source>
</evidence>